<evidence type="ECO:0008006" key="3">
    <source>
        <dbReference type="Google" id="ProtNLM"/>
    </source>
</evidence>
<dbReference type="EMBL" id="BNDV01000002">
    <property type="protein sequence ID" value="GHI11073.1"/>
    <property type="molecule type" value="Genomic_DNA"/>
</dbReference>
<dbReference type="Gene3D" id="3.50.50.60">
    <property type="entry name" value="FAD/NAD(P)-binding domain"/>
    <property type="match status" value="1"/>
</dbReference>
<comment type="caution">
    <text evidence="1">The sequence shown here is derived from an EMBL/GenBank/DDBJ whole genome shotgun (WGS) entry which is preliminary data.</text>
</comment>
<gene>
    <name evidence="1" type="ORF">Scinn_05360</name>
</gene>
<dbReference type="GeneID" id="86956790"/>
<dbReference type="RefSeq" id="WP_053613284.1">
    <property type="nucleotide sequence ID" value="NZ_BMRU01000039.1"/>
</dbReference>
<proteinExistence type="predicted"/>
<evidence type="ECO:0000313" key="1">
    <source>
        <dbReference type="EMBL" id="GHI11073.1"/>
    </source>
</evidence>
<keyword evidence="2" id="KW-1185">Reference proteome</keyword>
<protein>
    <recommendedName>
        <fullName evidence="3">Amine oxidase domain-containing protein</fullName>
    </recommendedName>
</protein>
<dbReference type="InterPro" id="IPR036188">
    <property type="entry name" value="FAD/NAD-bd_sf"/>
</dbReference>
<dbReference type="Gene3D" id="3.90.660.20">
    <property type="entry name" value="Protoporphyrinogen oxidase, mitochondrial, domain 2"/>
    <property type="match status" value="1"/>
</dbReference>
<evidence type="ECO:0000313" key="2">
    <source>
        <dbReference type="Proteomes" id="UP000660554"/>
    </source>
</evidence>
<sequence length="75" mass="7795">MGPLGEPVAARVTRWDRGLPQYEVGHHDRVRRIREAASKLPGLALCGAAYEGVGVAACVAACVATGRAAARQVLA</sequence>
<reference evidence="2" key="1">
    <citation type="submission" date="2020-09" db="EMBL/GenBank/DDBJ databases">
        <title>Whole genome shotgun sequence of Streptomyces cinnamonensis NBRC 15873.</title>
        <authorList>
            <person name="Komaki H."/>
            <person name="Tamura T."/>
        </authorList>
    </citation>
    <scope>NUCLEOTIDE SEQUENCE [LARGE SCALE GENOMIC DNA]</scope>
    <source>
        <strain evidence="2">NBRC 15873</strain>
    </source>
</reference>
<accession>A0ABQ3NEB1</accession>
<organism evidence="1 2">
    <name type="scientific">Streptomyces virginiae</name>
    <name type="common">Streptomyces cinnamonensis</name>
    <dbReference type="NCBI Taxonomy" id="1961"/>
    <lineage>
        <taxon>Bacteria</taxon>
        <taxon>Bacillati</taxon>
        <taxon>Actinomycetota</taxon>
        <taxon>Actinomycetes</taxon>
        <taxon>Kitasatosporales</taxon>
        <taxon>Streptomycetaceae</taxon>
        <taxon>Streptomyces</taxon>
    </lineage>
</organism>
<name>A0ABQ3NEB1_STRVG</name>
<dbReference type="Proteomes" id="UP000660554">
    <property type="component" value="Unassembled WGS sequence"/>
</dbReference>